<comment type="caution">
    <text evidence="2">The sequence shown here is derived from an EMBL/GenBank/DDBJ whole genome shotgun (WGS) entry which is preliminary data.</text>
</comment>
<feature type="transmembrane region" description="Helical" evidence="1">
    <location>
        <begin position="17"/>
        <end position="35"/>
    </location>
</feature>
<dbReference type="Gene3D" id="3.40.50.880">
    <property type="match status" value="1"/>
</dbReference>
<sequence>MIRSAFRIDVAPLLPEWLLLAAAILALLLIGFMLYRRAAGTGYRLAALAMCLLALINPRWVSEVREERPDIALVVIDQSDSTRLVANRAQSIAAARQLLMRRLEGLDRLETRVVEVPEQGQQGTRLLQAVERALAEIPRARLAGIVAITDGQVHDVAEHAAALSAPFHVLLPGASGEVDRRLRLVEGPSFGIIGRNVDLRVMAEDLGVAGASGNARMTVRIDGGAPRTETVPIGREYSFSVPIERGGPMVVEAVLEERPGEVSAENNRLLMTINGIRDRLRVLLVSGEPHAGERTWRRLLKSDPGVDLVHFTILRPPEKDDLTPLNELALIAFPVRELFQVKLREFDLIIFDRFSNRGILPPAYLRNIAEYVRAGGALLVSVGPEFMGGTSLANTPLGPVLPARPLAGGQALLEEPYRPQISDIGRRHPVTSDLLAGATPSWGRWYRLLRSTQTSGNAVMQAPNGAPLLILDRVGEGRVALMLSDHIWLWARGHDGGGPHQELLRRLAHWLMREPQLEEEELRARYAQGALQLEHRTLQVPGPREFEVTAPDGAVTRLPAQDDGRGRSVAELPASASGVWRVAAGQRTTLVAVPPGNPPEYQDLRASPEPLRLAMAETGGSFRWLGDGSQVPELRRVAAGRAMAASSAAGWIGLRRNEDHLVTEVRATSLMPPWLALALIVGFTMLAWRREGR</sequence>
<reference evidence="2 3" key="1">
    <citation type="submission" date="2019-01" db="EMBL/GenBank/DDBJ databases">
        <authorList>
            <person name="Chen W.-M."/>
        </authorList>
    </citation>
    <scope>NUCLEOTIDE SEQUENCE [LARGE SCALE GENOMIC DNA]</scope>
    <source>
        <strain evidence="2 3">CCP-6</strain>
    </source>
</reference>
<keyword evidence="3" id="KW-1185">Reference proteome</keyword>
<dbReference type="OrthoDB" id="9769144at2"/>
<evidence type="ECO:0000256" key="1">
    <source>
        <dbReference type="SAM" id="Phobius"/>
    </source>
</evidence>
<dbReference type="RefSeq" id="WP_127785840.1">
    <property type="nucleotide sequence ID" value="NZ_SACL01000001.1"/>
</dbReference>
<dbReference type="EMBL" id="SACL01000001">
    <property type="protein sequence ID" value="RVT99133.1"/>
    <property type="molecule type" value="Genomic_DNA"/>
</dbReference>
<dbReference type="AlphaFoldDB" id="A0A437MNA8"/>
<gene>
    <name evidence="2" type="ORF">EOD42_03225</name>
</gene>
<dbReference type="InterPro" id="IPR029062">
    <property type="entry name" value="Class_I_gatase-like"/>
</dbReference>
<proteinExistence type="predicted"/>
<keyword evidence="1" id="KW-1133">Transmembrane helix</keyword>
<protein>
    <recommendedName>
        <fullName evidence="4">Glutamine amidotransferase domain-containing protein</fullName>
    </recommendedName>
</protein>
<dbReference type="PANTHER" id="PTHR37947:SF1">
    <property type="entry name" value="BLL2462 PROTEIN"/>
    <property type="match status" value="1"/>
</dbReference>
<evidence type="ECO:0000313" key="2">
    <source>
        <dbReference type="EMBL" id="RVT99133.1"/>
    </source>
</evidence>
<organism evidence="2 3">
    <name type="scientific">Rhodovarius crocodyli</name>
    <dbReference type="NCBI Taxonomy" id="1979269"/>
    <lineage>
        <taxon>Bacteria</taxon>
        <taxon>Pseudomonadati</taxon>
        <taxon>Pseudomonadota</taxon>
        <taxon>Alphaproteobacteria</taxon>
        <taxon>Acetobacterales</taxon>
        <taxon>Roseomonadaceae</taxon>
        <taxon>Rhodovarius</taxon>
    </lineage>
</organism>
<dbReference type="SUPFAM" id="SSF52317">
    <property type="entry name" value="Class I glutamine amidotransferase-like"/>
    <property type="match status" value="1"/>
</dbReference>
<dbReference type="Proteomes" id="UP000282957">
    <property type="component" value="Unassembled WGS sequence"/>
</dbReference>
<keyword evidence="1" id="KW-0812">Transmembrane</keyword>
<name>A0A437MNA8_9PROT</name>
<evidence type="ECO:0000313" key="3">
    <source>
        <dbReference type="Proteomes" id="UP000282957"/>
    </source>
</evidence>
<dbReference type="PANTHER" id="PTHR37947">
    <property type="entry name" value="BLL2462 PROTEIN"/>
    <property type="match status" value="1"/>
</dbReference>
<evidence type="ECO:0008006" key="4">
    <source>
        <dbReference type="Google" id="ProtNLM"/>
    </source>
</evidence>
<keyword evidence="1" id="KW-0472">Membrane</keyword>
<accession>A0A437MNA8</accession>